<name>A0A9Q8PAV4_PASFU</name>
<dbReference type="OrthoDB" id="3649574at2759"/>
<organism evidence="2 3">
    <name type="scientific">Passalora fulva</name>
    <name type="common">Tomato leaf mold</name>
    <name type="synonym">Cladosporium fulvum</name>
    <dbReference type="NCBI Taxonomy" id="5499"/>
    <lineage>
        <taxon>Eukaryota</taxon>
        <taxon>Fungi</taxon>
        <taxon>Dikarya</taxon>
        <taxon>Ascomycota</taxon>
        <taxon>Pezizomycotina</taxon>
        <taxon>Dothideomycetes</taxon>
        <taxon>Dothideomycetidae</taxon>
        <taxon>Mycosphaerellales</taxon>
        <taxon>Mycosphaerellaceae</taxon>
        <taxon>Fulvia</taxon>
    </lineage>
</organism>
<dbReference type="GeneID" id="71986911"/>
<keyword evidence="1" id="KW-0732">Signal</keyword>
<dbReference type="AlphaFoldDB" id="A0A9Q8PAV4"/>
<dbReference type="Proteomes" id="UP000756132">
    <property type="component" value="Chromosome 6"/>
</dbReference>
<dbReference type="EMBL" id="CP090168">
    <property type="protein sequence ID" value="UJO19087.1"/>
    <property type="molecule type" value="Genomic_DNA"/>
</dbReference>
<dbReference type="KEGG" id="ffu:CLAFUR5_07033"/>
<protein>
    <submittedName>
        <fullName evidence="2">Uncharacterized protein</fullName>
    </submittedName>
</protein>
<accession>A0A9Q8PAV4</accession>
<dbReference type="RefSeq" id="XP_047763453.1">
    <property type="nucleotide sequence ID" value="XM_047906181.1"/>
</dbReference>
<evidence type="ECO:0000256" key="1">
    <source>
        <dbReference type="SAM" id="SignalP"/>
    </source>
</evidence>
<reference evidence="2" key="1">
    <citation type="submission" date="2021-12" db="EMBL/GenBank/DDBJ databases">
        <authorList>
            <person name="Zaccaron A."/>
            <person name="Stergiopoulos I."/>
        </authorList>
    </citation>
    <scope>NUCLEOTIDE SEQUENCE</scope>
    <source>
        <strain evidence="2">Race5_Kim</strain>
    </source>
</reference>
<feature type="chain" id="PRO_5040171005" evidence="1">
    <location>
        <begin position="30"/>
        <end position="620"/>
    </location>
</feature>
<keyword evidence="3" id="KW-1185">Reference proteome</keyword>
<feature type="signal peptide" evidence="1">
    <location>
        <begin position="1"/>
        <end position="29"/>
    </location>
</feature>
<reference evidence="2" key="2">
    <citation type="journal article" date="2022" name="Microb. Genom.">
        <title>A chromosome-scale genome assembly of the tomato pathogen Cladosporium fulvum reveals a compartmentalized genome architecture and the presence of a dispensable chromosome.</title>
        <authorList>
            <person name="Zaccaron A.Z."/>
            <person name="Chen L.H."/>
            <person name="Samaras A."/>
            <person name="Stergiopoulos I."/>
        </authorList>
    </citation>
    <scope>NUCLEOTIDE SEQUENCE</scope>
    <source>
        <strain evidence="2">Race5_Kim</strain>
    </source>
</reference>
<evidence type="ECO:0000313" key="2">
    <source>
        <dbReference type="EMBL" id="UJO19087.1"/>
    </source>
</evidence>
<gene>
    <name evidence="2" type="ORF">CLAFUR5_07033</name>
</gene>
<evidence type="ECO:0000313" key="3">
    <source>
        <dbReference type="Proteomes" id="UP000756132"/>
    </source>
</evidence>
<sequence length="620" mass="61811">MYRMSSKSGHSLAMHSLALLPLYLGIANAQLGINLDIALGLPTGCPSAVTITVLPDDYSGTLVGQPTIPCLPTLLPGGNPLTNLPVVVSSLIDTLPTGSPLSNLPDIISSVLGNLPTGVPVTNLPDVISSVIAGLPTDTPLTNLPDVVSSILGGLPTNLPLTNFPGVLSSILDDLPLPTPTRPNTAGAPITAIPAQITSALGCIPTVAASAVPALLSSVLESLPTDLPLEAVPAALSSVLGCLPTGLPVTQLIDEVSSILETQPTLLPVSSIFSGLQSDLPILTELPDALSSILAEVPGVVTGLPGVVSSILSGLPPAVTGLPGAVESILSNLPGVVTPLPGAVESIVSEILGGGRNGLPLLTPTINIPLTTELPNALSSIIAGLPSDVPLTNLPGVVSSVLGNLPSNLPIISGLESGISSALNGLTNGLPVSVINSALSSLLGEIIPTALPTNNGNPLTNLISGLTNLLPPVPTPTGNNLISTTDANGRPTLISITPTVILPDVTVSNPSGLSLPTNLIPTTGLGPIISNLIPGLSSLLVGPGGGSGRSATTPAAIPTASVRPVFSCPSASGLAYVAPNGRAYQITCSTNYAGYDLSTSLQPDMYSCVNSCSGVAGCME</sequence>
<proteinExistence type="predicted"/>